<reference evidence="2" key="1">
    <citation type="submission" date="2016-10" db="EMBL/GenBank/DDBJ databases">
        <authorList>
            <person name="Varghese N."/>
            <person name="Submissions S."/>
        </authorList>
    </citation>
    <scope>NUCLEOTIDE SEQUENCE [LARGE SCALE GENOMIC DNA]</scope>
    <source>
        <strain evidence="2">DSM 22361</strain>
    </source>
</reference>
<accession>A0A1H6AZY2</accession>
<dbReference type="Proteomes" id="UP000236731">
    <property type="component" value="Unassembled WGS sequence"/>
</dbReference>
<evidence type="ECO:0000313" key="2">
    <source>
        <dbReference type="Proteomes" id="UP000236731"/>
    </source>
</evidence>
<sequence length="37" mass="4356">MNVTMRFVIFSLYLFLTINNAFIKFMDATSGNNRMFS</sequence>
<dbReference type="AlphaFoldDB" id="A0A1H6AZY2"/>
<name>A0A1H6AZY2_9SPHI</name>
<keyword evidence="2" id="KW-1185">Reference proteome</keyword>
<evidence type="ECO:0000313" key="1">
    <source>
        <dbReference type="EMBL" id="SEG53376.1"/>
    </source>
</evidence>
<proteinExistence type="predicted"/>
<protein>
    <submittedName>
        <fullName evidence="1">Uncharacterized protein</fullName>
    </submittedName>
</protein>
<dbReference type="EMBL" id="FNUT01000009">
    <property type="protein sequence ID" value="SEG53376.1"/>
    <property type="molecule type" value="Genomic_DNA"/>
</dbReference>
<organism evidence="1 2">
    <name type="scientific">Sphingobacterium lactis</name>
    <dbReference type="NCBI Taxonomy" id="797291"/>
    <lineage>
        <taxon>Bacteria</taxon>
        <taxon>Pseudomonadati</taxon>
        <taxon>Bacteroidota</taxon>
        <taxon>Sphingobacteriia</taxon>
        <taxon>Sphingobacteriales</taxon>
        <taxon>Sphingobacteriaceae</taxon>
        <taxon>Sphingobacterium</taxon>
    </lineage>
</organism>
<gene>
    <name evidence="1" type="ORF">SAMN05421877_10939</name>
</gene>